<proteinExistence type="inferred from homology"/>
<feature type="compositionally biased region" description="Acidic residues" evidence="4">
    <location>
        <begin position="94"/>
        <end position="105"/>
    </location>
</feature>
<reference evidence="5" key="1">
    <citation type="submission" date="2021-01" db="EMBL/GenBank/DDBJ databases">
        <authorList>
            <person name="Corre E."/>
            <person name="Pelletier E."/>
            <person name="Niang G."/>
            <person name="Scheremetjew M."/>
            <person name="Finn R."/>
            <person name="Kale V."/>
            <person name="Holt S."/>
            <person name="Cochrane G."/>
            <person name="Meng A."/>
            <person name="Brown T."/>
            <person name="Cohen L."/>
        </authorList>
    </citation>
    <scope>NUCLEOTIDE SEQUENCE</scope>
    <source>
        <strain evidence="5">CCMP1510</strain>
    </source>
</reference>
<dbReference type="HAMAP" id="MF_01478">
    <property type="entry name" value="Ribosomal_L12_arch"/>
    <property type="match status" value="1"/>
</dbReference>
<dbReference type="PANTHER" id="PTHR21141">
    <property type="entry name" value="60S ACIDIC RIBOSOMAL PROTEIN FAMILY MEMBER"/>
    <property type="match status" value="1"/>
</dbReference>
<dbReference type="InterPro" id="IPR044076">
    <property type="entry name" value="Ribosomal_P2"/>
</dbReference>
<protein>
    <recommendedName>
        <fullName evidence="6">60S acidic ribosomal protein P2</fullName>
    </recommendedName>
</protein>
<dbReference type="Gene3D" id="1.10.10.1410">
    <property type="match status" value="1"/>
</dbReference>
<evidence type="ECO:0008006" key="6">
    <source>
        <dbReference type="Google" id="ProtNLM"/>
    </source>
</evidence>
<evidence type="ECO:0000256" key="1">
    <source>
        <dbReference type="ARBA" id="ARBA00005436"/>
    </source>
</evidence>
<feature type="compositionally biased region" description="Gly residues" evidence="4">
    <location>
        <begin position="70"/>
        <end position="79"/>
    </location>
</feature>
<dbReference type="FunFam" id="1.10.10.1410:FF:000002">
    <property type="entry name" value="60S acidic ribosomal protein P2"/>
    <property type="match status" value="1"/>
</dbReference>
<evidence type="ECO:0000256" key="4">
    <source>
        <dbReference type="SAM" id="MobiDB-lite"/>
    </source>
</evidence>
<evidence type="ECO:0000256" key="2">
    <source>
        <dbReference type="ARBA" id="ARBA00022980"/>
    </source>
</evidence>
<sequence length="122" mass="12201">MKHVTAYTLLVLGGKAQPTVEDLKEVLSSVDSEADEAQLSALLGDLEGKDIASLIDSGLEKIKDIPIGGGGGGGGGGGAVAAAGDGAAAADEEKKEEEEEEEEIDMGGGMDMFGDGEGGDDY</sequence>
<feature type="compositionally biased region" description="Low complexity" evidence="4">
    <location>
        <begin position="80"/>
        <end position="89"/>
    </location>
</feature>
<accession>A0A7S3JN07</accession>
<dbReference type="InterPro" id="IPR027534">
    <property type="entry name" value="Ribosomal_P1/P2"/>
</dbReference>
<dbReference type="CDD" id="cd05833">
    <property type="entry name" value="Ribosomal_P2"/>
    <property type="match status" value="1"/>
</dbReference>
<keyword evidence="3" id="KW-0687">Ribonucleoprotein</keyword>
<dbReference type="Pfam" id="PF00428">
    <property type="entry name" value="Ribosomal_60s"/>
    <property type="match status" value="1"/>
</dbReference>
<name>A0A7S3JN07_9STRA</name>
<comment type="similarity">
    <text evidence="1">Belongs to the eukaryotic ribosomal protein P1/P2 family.</text>
</comment>
<feature type="region of interest" description="Disordered" evidence="4">
    <location>
        <begin position="70"/>
        <end position="122"/>
    </location>
</feature>
<dbReference type="GO" id="GO:0003735">
    <property type="term" value="F:structural constituent of ribosome"/>
    <property type="evidence" value="ECO:0007669"/>
    <property type="project" value="InterPro"/>
</dbReference>
<dbReference type="GO" id="GO:0002182">
    <property type="term" value="P:cytoplasmic translational elongation"/>
    <property type="evidence" value="ECO:0007669"/>
    <property type="project" value="InterPro"/>
</dbReference>
<dbReference type="GO" id="GO:0022625">
    <property type="term" value="C:cytosolic large ribosomal subunit"/>
    <property type="evidence" value="ECO:0007669"/>
    <property type="project" value="InterPro"/>
</dbReference>
<dbReference type="AlphaFoldDB" id="A0A7S3JN07"/>
<dbReference type="InterPro" id="IPR038716">
    <property type="entry name" value="P1/P2_N_sf"/>
</dbReference>
<dbReference type="PANTHER" id="PTHR21141:SF5">
    <property type="entry name" value="LARGE RIBOSOMAL SUBUNIT PROTEIN P2"/>
    <property type="match status" value="1"/>
</dbReference>
<evidence type="ECO:0000313" key="5">
    <source>
        <dbReference type="EMBL" id="CAE0359601.1"/>
    </source>
</evidence>
<keyword evidence="2" id="KW-0689">Ribosomal protein</keyword>
<dbReference type="EMBL" id="HBIJ01000405">
    <property type="protein sequence ID" value="CAE0359601.1"/>
    <property type="molecule type" value="Transcribed_RNA"/>
</dbReference>
<organism evidence="5">
    <name type="scientific">Aureoumbra lagunensis</name>
    <dbReference type="NCBI Taxonomy" id="44058"/>
    <lineage>
        <taxon>Eukaryota</taxon>
        <taxon>Sar</taxon>
        <taxon>Stramenopiles</taxon>
        <taxon>Ochrophyta</taxon>
        <taxon>Pelagophyceae</taxon>
        <taxon>Pelagomonadales</taxon>
        <taxon>Aureoumbra</taxon>
    </lineage>
</organism>
<evidence type="ECO:0000256" key="3">
    <source>
        <dbReference type="ARBA" id="ARBA00023274"/>
    </source>
</evidence>
<gene>
    <name evidence="5" type="ORF">ALAG00032_LOCUS330</name>
</gene>